<feature type="domain" description="DUF8040" evidence="1">
    <location>
        <begin position="22"/>
        <end position="92"/>
    </location>
</feature>
<accession>A0A9R1UFI7</accession>
<comment type="caution">
    <text evidence="2">The sequence shown here is derived from an EMBL/GenBank/DDBJ whole genome shotgun (WGS) entry which is preliminary data.</text>
</comment>
<dbReference type="EMBL" id="NBSK02000009">
    <property type="protein sequence ID" value="KAJ0186138.1"/>
    <property type="molecule type" value="Genomic_DNA"/>
</dbReference>
<gene>
    <name evidence="2" type="ORF">LSAT_V11C900457580</name>
</gene>
<organism evidence="2 3">
    <name type="scientific">Lactuca sativa</name>
    <name type="common">Garden lettuce</name>
    <dbReference type="NCBI Taxonomy" id="4236"/>
    <lineage>
        <taxon>Eukaryota</taxon>
        <taxon>Viridiplantae</taxon>
        <taxon>Streptophyta</taxon>
        <taxon>Embryophyta</taxon>
        <taxon>Tracheophyta</taxon>
        <taxon>Spermatophyta</taxon>
        <taxon>Magnoliopsida</taxon>
        <taxon>eudicotyledons</taxon>
        <taxon>Gunneridae</taxon>
        <taxon>Pentapetalae</taxon>
        <taxon>asterids</taxon>
        <taxon>campanulids</taxon>
        <taxon>Asterales</taxon>
        <taxon>Asteraceae</taxon>
        <taxon>Cichorioideae</taxon>
        <taxon>Cichorieae</taxon>
        <taxon>Lactucinae</taxon>
        <taxon>Lactuca</taxon>
    </lineage>
</organism>
<protein>
    <recommendedName>
        <fullName evidence="1">DUF8040 domain-containing protein</fullName>
    </recommendedName>
</protein>
<evidence type="ECO:0000313" key="2">
    <source>
        <dbReference type="EMBL" id="KAJ0186138.1"/>
    </source>
</evidence>
<dbReference type="Pfam" id="PF26138">
    <property type="entry name" value="DUF8040"/>
    <property type="match status" value="1"/>
</dbReference>
<evidence type="ECO:0000259" key="1">
    <source>
        <dbReference type="Pfam" id="PF26138"/>
    </source>
</evidence>
<reference evidence="2 3" key="1">
    <citation type="journal article" date="2017" name="Nat. Commun.">
        <title>Genome assembly with in vitro proximity ligation data and whole-genome triplication in lettuce.</title>
        <authorList>
            <person name="Reyes-Chin-Wo S."/>
            <person name="Wang Z."/>
            <person name="Yang X."/>
            <person name="Kozik A."/>
            <person name="Arikit S."/>
            <person name="Song C."/>
            <person name="Xia L."/>
            <person name="Froenicke L."/>
            <person name="Lavelle D.O."/>
            <person name="Truco M.J."/>
            <person name="Xia R."/>
            <person name="Zhu S."/>
            <person name="Xu C."/>
            <person name="Xu H."/>
            <person name="Xu X."/>
            <person name="Cox K."/>
            <person name="Korf I."/>
            <person name="Meyers B.C."/>
            <person name="Michelmore R.W."/>
        </authorList>
    </citation>
    <scope>NUCLEOTIDE SEQUENCE [LARGE SCALE GENOMIC DNA]</scope>
    <source>
        <strain evidence="3">cv. Salinas</strain>
        <tissue evidence="2">Seedlings</tissue>
    </source>
</reference>
<dbReference type="Proteomes" id="UP000235145">
    <property type="component" value="Unassembled WGS sequence"/>
</dbReference>
<keyword evidence="3" id="KW-1185">Reference proteome</keyword>
<sequence>MLCGLALKGVILARNVRMQCHTSDRTGHMFINEVLNGHPKWCYEMFRLHVPVFGQLCIDLATNYGLQQTRNISIEESVGIFLMTLDHGCSSESETIMMMFPNIY</sequence>
<name>A0A9R1UFI7_LACSA</name>
<dbReference type="InterPro" id="IPR058353">
    <property type="entry name" value="DUF8040"/>
</dbReference>
<evidence type="ECO:0000313" key="3">
    <source>
        <dbReference type="Proteomes" id="UP000235145"/>
    </source>
</evidence>
<proteinExistence type="predicted"/>
<dbReference type="AlphaFoldDB" id="A0A9R1UFI7"/>